<dbReference type="GO" id="GO:0009307">
    <property type="term" value="P:DNA restriction-modification system"/>
    <property type="evidence" value="ECO:0007669"/>
    <property type="project" value="UniProtKB-KW"/>
</dbReference>
<evidence type="ECO:0000256" key="5">
    <source>
        <dbReference type="ARBA" id="ARBA00022747"/>
    </source>
</evidence>
<dbReference type="SUPFAM" id="SSF53335">
    <property type="entry name" value="S-adenosyl-L-methionine-dependent methyltransferases"/>
    <property type="match status" value="1"/>
</dbReference>
<dbReference type="InterPro" id="IPR002941">
    <property type="entry name" value="DNA_methylase_N4/N6"/>
</dbReference>
<dbReference type="InterPro" id="IPR029063">
    <property type="entry name" value="SAM-dependent_MTases_sf"/>
</dbReference>
<dbReference type="GO" id="GO:0032259">
    <property type="term" value="P:methylation"/>
    <property type="evidence" value="ECO:0007669"/>
    <property type="project" value="UniProtKB-KW"/>
</dbReference>
<evidence type="ECO:0000313" key="13">
    <source>
        <dbReference type="Proteomes" id="UP000191933"/>
    </source>
</evidence>
<dbReference type="GO" id="GO:0015667">
    <property type="term" value="F:site-specific DNA-methyltransferase (cytosine-N4-specific) activity"/>
    <property type="evidence" value="ECO:0007669"/>
    <property type="project" value="UniProtKB-EC"/>
</dbReference>
<comment type="catalytic activity">
    <reaction evidence="8">
        <text>a 2'-deoxycytidine in DNA + S-adenosyl-L-methionine = an N(4)-methyl-2'-deoxycytidine in DNA + S-adenosyl-L-homocysteine + H(+)</text>
        <dbReference type="Rhea" id="RHEA:16857"/>
        <dbReference type="Rhea" id="RHEA-COMP:11369"/>
        <dbReference type="Rhea" id="RHEA-COMP:13674"/>
        <dbReference type="ChEBI" id="CHEBI:15378"/>
        <dbReference type="ChEBI" id="CHEBI:57856"/>
        <dbReference type="ChEBI" id="CHEBI:59789"/>
        <dbReference type="ChEBI" id="CHEBI:85452"/>
        <dbReference type="ChEBI" id="CHEBI:137933"/>
        <dbReference type="EC" id="2.1.1.113"/>
    </reaction>
</comment>
<comment type="catalytic activity">
    <reaction evidence="7">
        <text>a 2'-deoxyadenosine in DNA + S-adenosyl-L-methionine = an N(6)-methyl-2'-deoxyadenosine in DNA + S-adenosyl-L-homocysteine + H(+)</text>
        <dbReference type="Rhea" id="RHEA:15197"/>
        <dbReference type="Rhea" id="RHEA-COMP:12418"/>
        <dbReference type="Rhea" id="RHEA-COMP:12419"/>
        <dbReference type="ChEBI" id="CHEBI:15378"/>
        <dbReference type="ChEBI" id="CHEBI:57856"/>
        <dbReference type="ChEBI" id="CHEBI:59789"/>
        <dbReference type="ChEBI" id="CHEBI:90615"/>
        <dbReference type="ChEBI" id="CHEBI:90616"/>
        <dbReference type="EC" id="2.1.1.72"/>
    </reaction>
</comment>
<keyword evidence="6" id="KW-0238">DNA-binding</keyword>
<dbReference type="Proteomes" id="UP000191933">
    <property type="component" value="Unassembled WGS sequence"/>
</dbReference>
<keyword evidence="13" id="KW-1185">Reference proteome</keyword>
<evidence type="ECO:0000256" key="1">
    <source>
        <dbReference type="ARBA" id="ARBA00010203"/>
    </source>
</evidence>
<dbReference type="Gene3D" id="3.40.50.150">
    <property type="entry name" value="Vaccinia Virus protein VP39"/>
    <property type="match status" value="1"/>
</dbReference>
<reference evidence="12 13" key="1">
    <citation type="submission" date="2016-01" db="EMBL/GenBank/DDBJ databases">
        <authorList>
            <person name="Regsiter A."/>
            <person name="william w."/>
        </authorList>
    </citation>
    <scope>NUCLEOTIDE SEQUENCE [LARGE SCALE GENOMIC DNA]</scope>
    <source>
        <strain evidence="12 13">CFBP 5494</strain>
    </source>
</reference>
<gene>
    <name evidence="12" type="primary">pvuIIM</name>
    <name evidence="12" type="ORF">AGR2A_pb10119</name>
</gene>
<organism evidence="12 13">
    <name type="scientific">Agrobacterium genomosp. 2 str. CFBP 5494</name>
    <dbReference type="NCBI Taxonomy" id="1183436"/>
    <lineage>
        <taxon>Bacteria</taxon>
        <taxon>Pseudomonadati</taxon>
        <taxon>Pseudomonadota</taxon>
        <taxon>Alphaproteobacteria</taxon>
        <taxon>Hyphomicrobiales</taxon>
        <taxon>Rhizobiaceae</taxon>
        <taxon>Rhizobium/Agrobacterium group</taxon>
        <taxon>Agrobacterium</taxon>
        <taxon>Agrobacterium tumefaciens complex</taxon>
    </lineage>
</organism>
<keyword evidence="3 12" id="KW-0808">Transferase</keyword>
<dbReference type="EC" id="2.1.1.-" evidence="9"/>
<evidence type="ECO:0000259" key="11">
    <source>
        <dbReference type="Pfam" id="PF01555"/>
    </source>
</evidence>
<feature type="region of interest" description="Disordered" evidence="10">
    <location>
        <begin position="176"/>
        <end position="196"/>
    </location>
</feature>
<dbReference type="EMBL" id="FBVY01000047">
    <property type="protein sequence ID" value="CUX03348.1"/>
    <property type="molecule type" value="Genomic_DNA"/>
</dbReference>
<dbReference type="PROSITE" id="PS00093">
    <property type="entry name" value="N4_MTASE"/>
    <property type="match status" value="1"/>
</dbReference>
<evidence type="ECO:0000256" key="7">
    <source>
        <dbReference type="ARBA" id="ARBA00047942"/>
    </source>
</evidence>
<dbReference type="GO" id="GO:0008170">
    <property type="term" value="F:N-methyltransferase activity"/>
    <property type="evidence" value="ECO:0007669"/>
    <property type="project" value="InterPro"/>
</dbReference>
<name>A0A9W5F669_9HYPH</name>
<evidence type="ECO:0000256" key="6">
    <source>
        <dbReference type="ARBA" id="ARBA00023125"/>
    </source>
</evidence>
<keyword evidence="2 12" id="KW-0489">Methyltransferase</keyword>
<comment type="caution">
    <text evidence="12">The sequence shown here is derived from an EMBL/GenBank/DDBJ whole genome shotgun (WGS) entry which is preliminary data.</text>
</comment>
<dbReference type="GO" id="GO:0003677">
    <property type="term" value="F:DNA binding"/>
    <property type="evidence" value="ECO:0007669"/>
    <property type="project" value="UniProtKB-KW"/>
</dbReference>
<accession>A0A9W5F669</accession>
<evidence type="ECO:0000313" key="12">
    <source>
        <dbReference type="EMBL" id="CUX03348.1"/>
    </source>
</evidence>
<proteinExistence type="inferred from homology"/>
<evidence type="ECO:0000256" key="9">
    <source>
        <dbReference type="RuleBase" id="RU362026"/>
    </source>
</evidence>
<evidence type="ECO:0000256" key="3">
    <source>
        <dbReference type="ARBA" id="ARBA00022679"/>
    </source>
</evidence>
<protein>
    <recommendedName>
        <fullName evidence="9">Methyltransferase</fullName>
        <ecNumber evidence="9">2.1.1.-</ecNumber>
    </recommendedName>
</protein>
<dbReference type="Pfam" id="PF01555">
    <property type="entry name" value="N6_N4_Mtase"/>
    <property type="match status" value="1"/>
</dbReference>
<dbReference type="RefSeq" id="WP_080823667.1">
    <property type="nucleotide sequence ID" value="NZ_LT009721.1"/>
</dbReference>
<evidence type="ECO:0000256" key="10">
    <source>
        <dbReference type="SAM" id="MobiDB-lite"/>
    </source>
</evidence>
<keyword evidence="4" id="KW-0949">S-adenosyl-L-methionine</keyword>
<sequence length="347" mass="38879">MKSPRPLSSTAYGQAWCGNSLELIDRLDDESVNLVMTSPPFPLLRPKAYGNEDQSGYVDWLAGFAEKIMPKLATDGSFVIDLGGACQRGTPSRSLHIYKVVLRLCEDLGYHLCQEFYWHNTAKLPSPIEWVNKRKIRAKDAVNTILWLSKSPWPKANVRNVLTPYSERMRKLLAETDTRSEEAVRPSGHSMTRTIARDNGGAIPSNVLEIPNTSSNDAYLRRCKRLGVILHPARYPRLFPEFFIRMLTAPDDLVVDIFARSNTTGEAAERLQRRWISFEMNREYVASSALRFSADACDDELRSSYMALLEASELALTGMPSAPADGPGVDLPEIVQSERIWSASPLA</sequence>
<dbReference type="InterPro" id="IPR017985">
    <property type="entry name" value="MeTrfase_CN4_CS"/>
</dbReference>
<evidence type="ECO:0000256" key="2">
    <source>
        <dbReference type="ARBA" id="ARBA00022603"/>
    </source>
</evidence>
<dbReference type="PRINTS" id="PR00508">
    <property type="entry name" value="S21N4MTFRASE"/>
</dbReference>
<dbReference type="InterPro" id="IPR001091">
    <property type="entry name" value="RM_Methyltransferase"/>
</dbReference>
<evidence type="ECO:0000256" key="4">
    <source>
        <dbReference type="ARBA" id="ARBA00022691"/>
    </source>
</evidence>
<feature type="domain" description="DNA methylase N-4/N-6" evidence="11">
    <location>
        <begin position="32"/>
        <end position="287"/>
    </location>
</feature>
<comment type="similarity">
    <text evidence="1">Belongs to the N(4)/N(6)-methyltransferase family. N(4) subfamily.</text>
</comment>
<dbReference type="GO" id="GO:0009007">
    <property type="term" value="F:site-specific DNA-methyltransferase (adenine-specific) activity"/>
    <property type="evidence" value="ECO:0007669"/>
    <property type="project" value="UniProtKB-EC"/>
</dbReference>
<evidence type="ECO:0000256" key="8">
    <source>
        <dbReference type="ARBA" id="ARBA00049120"/>
    </source>
</evidence>
<keyword evidence="5" id="KW-0680">Restriction system</keyword>
<dbReference type="AlphaFoldDB" id="A0A9W5F669"/>